<gene>
    <name evidence="1" type="ORF">DFH94DRAFT_646033</name>
</gene>
<feature type="non-terminal residue" evidence="1">
    <location>
        <position position="1"/>
    </location>
</feature>
<keyword evidence="1" id="KW-0378">Hydrolase</keyword>
<dbReference type="OrthoDB" id="6513042at2759"/>
<evidence type="ECO:0000313" key="1">
    <source>
        <dbReference type="EMBL" id="KAF8483863.1"/>
    </source>
</evidence>
<dbReference type="Gene3D" id="3.40.50.300">
    <property type="entry name" value="P-loop containing nucleotide triphosphate hydrolases"/>
    <property type="match status" value="1"/>
</dbReference>
<dbReference type="AlphaFoldDB" id="A0A9P5N1G9"/>
<accession>A0A9P5N1G9</accession>
<organism evidence="1 2">
    <name type="scientific">Russula ochroleuca</name>
    <dbReference type="NCBI Taxonomy" id="152965"/>
    <lineage>
        <taxon>Eukaryota</taxon>
        <taxon>Fungi</taxon>
        <taxon>Dikarya</taxon>
        <taxon>Basidiomycota</taxon>
        <taxon>Agaricomycotina</taxon>
        <taxon>Agaricomycetes</taxon>
        <taxon>Russulales</taxon>
        <taxon>Russulaceae</taxon>
        <taxon>Russula</taxon>
    </lineage>
</organism>
<dbReference type="InterPro" id="IPR050534">
    <property type="entry name" value="Coronavir_polyprotein_1ab"/>
</dbReference>
<dbReference type="GO" id="GO:0043139">
    <property type="term" value="F:5'-3' DNA helicase activity"/>
    <property type="evidence" value="ECO:0007669"/>
    <property type="project" value="TreeGrafter"/>
</dbReference>
<dbReference type="Pfam" id="PF13604">
    <property type="entry name" value="AAA_30"/>
    <property type="match status" value="1"/>
</dbReference>
<name>A0A9P5N1G9_9AGAM</name>
<keyword evidence="2" id="KW-1185">Reference proteome</keyword>
<dbReference type="PANTHER" id="PTHR43788:SF8">
    <property type="entry name" value="DNA-BINDING PROTEIN SMUBP-2"/>
    <property type="match status" value="1"/>
</dbReference>
<dbReference type="InterPro" id="IPR027417">
    <property type="entry name" value="P-loop_NTPase"/>
</dbReference>
<comment type="caution">
    <text evidence="1">The sequence shown here is derived from an EMBL/GenBank/DDBJ whole genome shotgun (WGS) entry which is preliminary data.</text>
</comment>
<reference evidence="1" key="2">
    <citation type="journal article" date="2020" name="Nat. Commun.">
        <title>Large-scale genome sequencing of mycorrhizal fungi provides insights into the early evolution of symbiotic traits.</title>
        <authorList>
            <person name="Miyauchi S."/>
            <person name="Kiss E."/>
            <person name="Kuo A."/>
            <person name="Drula E."/>
            <person name="Kohler A."/>
            <person name="Sanchez-Garcia M."/>
            <person name="Morin E."/>
            <person name="Andreopoulos B."/>
            <person name="Barry K.W."/>
            <person name="Bonito G."/>
            <person name="Buee M."/>
            <person name="Carver A."/>
            <person name="Chen C."/>
            <person name="Cichocki N."/>
            <person name="Clum A."/>
            <person name="Culley D."/>
            <person name="Crous P.W."/>
            <person name="Fauchery L."/>
            <person name="Girlanda M."/>
            <person name="Hayes R.D."/>
            <person name="Keri Z."/>
            <person name="LaButti K."/>
            <person name="Lipzen A."/>
            <person name="Lombard V."/>
            <person name="Magnuson J."/>
            <person name="Maillard F."/>
            <person name="Murat C."/>
            <person name="Nolan M."/>
            <person name="Ohm R.A."/>
            <person name="Pangilinan J."/>
            <person name="Pereira M.F."/>
            <person name="Perotto S."/>
            <person name="Peter M."/>
            <person name="Pfister S."/>
            <person name="Riley R."/>
            <person name="Sitrit Y."/>
            <person name="Stielow J.B."/>
            <person name="Szollosi G."/>
            <person name="Zifcakova L."/>
            <person name="Stursova M."/>
            <person name="Spatafora J.W."/>
            <person name="Tedersoo L."/>
            <person name="Vaario L.M."/>
            <person name="Yamada A."/>
            <person name="Yan M."/>
            <person name="Wang P."/>
            <person name="Xu J."/>
            <person name="Bruns T."/>
            <person name="Baldrian P."/>
            <person name="Vilgalys R."/>
            <person name="Dunand C."/>
            <person name="Henrissat B."/>
            <person name="Grigoriev I.V."/>
            <person name="Hibbett D."/>
            <person name="Nagy L.G."/>
            <person name="Martin F.M."/>
        </authorList>
    </citation>
    <scope>NUCLEOTIDE SEQUENCE</scope>
    <source>
        <strain evidence="1">Prilba</strain>
    </source>
</reference>
<sequence length="600" mass="66818">MSSPTTIRQREIPGGPRSAVVRNYSVGTIGEMEVQFRAALPLEPPFAVGVSIEVAPVGPDIRTLALATQSQVFVLSFLQPPSATQKEALRNLLKIQYLAGFELPYTIALLAHALGSDVSGYDLSTLKNEDVVMPGDFLHWKNVDVSARPINELWDGGISRRSDVESTGTPEPNYALRAWFAAIAAEMAIEDLLLGQRLSSQFVDTHMLQNYADLASRAIRRDFLKPRIQENDFSAVQKKRDGTITVHNARFKTRIRASKQTHLEVHLKNGDVVDATIKGAKGRRSSARTERQLKGDVARIRVIGCEERTNSEHAQYHFLLSSLTEARHTPSFVTTVWFPKKARGIEHRNKGARLLCNHTSQSDLILARLNDSQREIVGAMLSPAPQDSLVIAHGPPGTGKTTTIAAAAAIWESRGLPCWIIAQSNVGVKNIAEKLFQKEVDFRLIVSLEFYLEWHEKLYEEIVAKVIRSDELPEDRRVASMLFGGATVVLCTLSMLSNPKLVNCGLFDLLPMKSLVIDEASQIDVFEFMHLFHEFSKELTKVCFFGDPKQLPPYGSGEAGLETIFDVKHLKKKAYFLDTQYRLPIPLGEFISKNVYGGKL</sequence>
<dbReference type="PANTHER" id="PTHR43788">
    <property type="entry name" value="DNA2/NAM7 HELICASE FAMILY MEMBER"/>
    <property type="match status" value="1"/>
</dbReference>
<dbReference type="EMBL" id="WHVB01000004">
    <property type="protein sequence ID" value="KAF8483863.1"/>
    <property type="molecule type" value="Genomic_DNA"/>
</dbReference>
<dbReference type="GO" id="GO:0016787">
    <property type="term" value="F:hydrolase activity"/>
    <property type="evidence" value="ECO:0007669"/>
    <property type="project" value="UniProtKB-KW"/>
</dbReference>
<protein>
    <submittedName>
        <fullName evidence="1">P-loop containing nucleoside triphosphate hydrolase protein</fullName>
    </submittedName>
</protein>
<evidence type="ECO:0000313" key="2">
    <source>
        <dbReference type="Proteomes" id="UP000759537"/>
    </source>
</evidence>
<proteinExistence type="predicted"/>
<dbReference type="Proteomes" id="UP000759537">
    <property type="component" value="Unassembled WGS sequence"/>
</dbReference>
<reference evidence="1" key="1">
    <citation type="submission" date="2019-10" db="EMBL/GenBank/DDBJ databases">
        <authorList>
            <consortium name="DOE Joint Genome Institute"/>
            <person name="Kuo A."/>
            <person name="Miyauchi S."/>
            <person name="Kiss E."/>
            <person name="Drula E."/>
            <person name="Kohler A."/>
            <person name="Sanchez-Garcia M."/>
            <person name="Andreopoulos B."/>
            <person name="Barry K.W."/>
            <person name="Bonito G."/>
            <person name="Buee M."/>
            <person name="Carver A."/>
            <person name="Chen C."/>
            <person name="Cichocki N."/>
            <person name="Clum A."/>
            <person name="Culley D."/>
            <person name="Crous P.W."/>
            <person name="Fauchery L."/>
            <person name="Girlanda M."/>
            <person name="Hayes R."/>
            <person name="Keri Z."/>
            <person name="LaButti K."/>
            <person name="Lipzen A."/>
            <person name="Lombard V."/>
            <person name="Magnuson J."/>
            <person name="Maillard F."/>
            <person name="Morin E."/>
            <person name="Murat C."/>
            <person name="Nolan M."/>
            <person name="Ohm R."/>
            <person name="Pangilinan J."/>
            <person name="Pereira M."/>
            <person name="Perotto S."/>
            <person name="Peter M."/>
            <person name="Riley R."/>
            <person name="Sitrit Y."/>
            <person name="Stielow B."/>
            <person name="Szollosi G."/>
            <person name="Zifcakova L."/>
            <person name="Stursova M."/>
            <person name="Spatafora J.W."/>
            <person name="Tedersoo L."/>
            <person name="Vaario L.-M."/>
            <person name="Yamada A."/>
            <person name="Yan M."/>
            <person name="Wang P."/>
            <person name="Xu J."/>
            <person name="Bruns T."/>
            <person name="Baldrian P."/>
            <person name="Vilgalys R."/>
            <person name="Henrissat B."/>
            <person name="Grigoriev I.V."/>
            <person name="Hibbett D."/>
            <person name="Nagy L.G."/>
            <person name="Martin F.M."/>
        </authorList>
    </citation>
    <scope>NUCLEOTIDE SEQUENCE</scope>
    <source>
        <strain evidence="1">Prilba</strain>
    </source>
</reference>
<dbReference type="SUPFAM" id="SSF52540">
    <property type="entry name" value="P-loop containing nucleoside triphosphate hydrolases"/>
    <property type="match status" value="1"/>
</dbReference>